<protein>
    <submittedName>
        <fullName evidence="2">Uncharacterized protein</fullName>
    </submittedName>
</protein>
<keyword evidence="3" id="KW-1185">Reference proteome</keyword>
<organism evidence="2 3">
    <name type="scientific">Liparis tanakae</name>
    <name type="common">Tanaka's snailfish</name>
    <dbReference type="NCBI Taxonomy" id="230148"/>
    <lineage>
        <taxon>Eukaryota</taxon>
        <taxon>Metazoa</taxon>
        <taxon>Chordata</taxon>
        <taxon>Craniata</taxon>
        <taxon>Vertebrata</taxon>
        <taxon>Euteleostomi</taxon>
        <taxon>Actinopterygii</taxon>
        <taxon>Neopterygii</taxon>
        <taxon>Teleostei</taxon>
        <taxon>Neoteleostei</taxon>
        <taxon>Acanthomorphata</taxon>
        <taxon>Eupercaria</taxon>
        <taxon>Perciformes</taxon>
        <taxon>Cottioidei</taxon>
        <taxon>Cottales</taxon>
        <taxon>Liparidae</taxon>
        <taxon>Liparis</taxon>
    </lineage>
</organism>
<dbReference type="EMBL" id="SRLO01000095">
    <property type="protein sequence ID" value="TNN76228.1"/>
    <property type="molecule type" value="Genomic_DNA"/>
</dbReference>
<sequence>MMSQVLRNPIRAVPAARTALNVKIPKKQPQRSPLRHSELPLAPAVTGSPKDFPGNATATHFNRRIQSTDLSPSGGRPQSHEVLGGRSVNQEKKKKASFVLTLLAVNTSGTDAESDPENGKKRLHSISDVFGL</sequence>
<comment type="caution">
    <text evidence="2">The sequence shown here is derived from an EMBL/GenBank/DDBJ whole genome shotgun (WGS) entry which is preliminary data.</text>
</comment>
<dbReference type="AlphaFoldDB" id="A0A4Z2IDZ1"/>
<feature type="region of interest" description="Disordered" evidence="1">
    <location>
        <begin position="24"/>
        <end position="92"/>
    </location>
</feature>
<feature type="compositionally biased region" description="Polar residues" evidence="1">
    <location>
        <begin position="56"/>
        <end position="71"/>
    </location>
</feature>
<name>A0A4Z2IDZ1_9TELE</name>
<evidence type="ECO:0000256" key="1">
    <source>
        <dbReference type="SAM" id="MobiDB-lite"/>
    </source>
</evidence>
<feature type="region of interest" description="Disordered" evidence="1">
    <location>
        <begin position="107"/>
        <end position="132"/>
    </location>
</feature>
<evidence type="ECO:0000313" key="3">
    <source>
        <dbReference type="Proteomes" id="UP000314294"/>
    </source>
</evidence>
<dbReference type="Proteomes" id="UP000314294">
    <property type="component" value="Unassembled WGS sequence"/>
</dbReference>
<proteinExistence type="predicted"/>
<gene>
    <name evidence="2" type="ORF">EYF80_013516</name>
</gene>
<evidence type="ECO:0000313" key="2">
    <source>
        <dbReference type="EMBL" id="TNN76228.1"/>
    </source>
</evidence>
<accession>A0A4Z2IDZ1</accession>
<reference evidence="2 3" key="1">
    <citation type="submission" date="2019-03" db="EMBL/GenBank/DDBJ databases">
        <title>First draft genome of Liparis tanakae, snailfish: a comprehensive survey of snailfish specific genes.</title>
        <authorList>
            <person name="Kim W."/>
            <person name="Song I."/>
            <person name="Jeong J.-H."/>
            <person name="Kim D."/>
            <person name="Kim S."/>
            <person name="Ryu S."/>
            <person name="Song J.Y."/>
            <person name="Lee S.K."/>
        </authorList>
    </citation>
    <scope>NUCLEOTIDE SEQUENCE [LARGE SCALE GENOMIC DNA]</scope>
    <source>
        <tissue evidence="2">Muscle</tissue>
    </source>
</reference>